<dbReference type="SUPFAM" id="SSF52540">
    <property type="entry name" value="P-loop containing nucleoside triphosphate hydrolases"/>
    <property type="match status" value="2"/>
</dbReference>
<dbReference type="NCBIfam" id="NF000355">
    <property type="entry name" value="ribo_prot_ABC_F"/>
    <property type="match status" value="1"/>
</dbReference>
<dbReference type="SMART" id="SM00382">
    <property type="entry name" value="AAA"/>
    <property type="match status" value="2"/>
</dbReference>
<keyword evidence="1" id="KW-0547">Nucleotide-binding</keyword>
<organism evidence="5 6">
    <name type="scientific">Ruminococcus flavefaciens</name>
    <dbReference type="NCBI Taxonomy" id="1265"/>
    <lineage>
        <taxon>Bacteria</taxon>
        <taxon>Bacillati</taxon>
        <taxon>Bacillota</taxon>
        <taxon>Clostridia</taxon>
        <taxon>Eubacteriales</taxon>
        <taxon>Oscillospiraceae</taxon>
        <taxon>Ruminococcus</taxon>
    </lineage>
</organism>
<dbReference type="PANTHER" id="PTHR42855">
    <property type="entry name" value="ABC TRANSPORTER ATP-BINDING SUBUNIT"/>
    <property type="match status" value="1"/>
</dbReference>
<dbReference type="OrthoDB" id="9801441at2"/>
<dbReference type="EMBL" id="FRCT01000001">
    <property type="protein sequence ID" value="SHM14125.1"/>
    <property type="molecule type" value="Genomic_DNA"/>
</dbReference>
<protein>
    <submittedName>
        <fullName evidence="5">Lincosamide and streptogramin A transport system ATP-binding/permease protein</fullName>
    </submittedName>
</protein>
<evidence type="ECO:0000313" key="6">
    <source>
        <dbReference type="Proteomes" id="UP000184394"/>
    </source>
</evidence>
<dbReference type="AlphaFoldDB" id="A0A1M7GDB8"/>
<feature type="region of interest" description="Disordered" evidence="3">
    <location>
        <begin position="241"/>
        <end position="268"/>
    </location>
</feature>
<gene>
    <name evidence="5" type="ORF">SAMN04487860_101221</name>
</gene>
<dbReference type="Proteomes" id="UP000184394">
    <property type="component" value="Unassembled WGS sequence"/>
</dbReference>
<dbReference type="InterPro" id="IPR003439">
    <property type="entry name" value="ABC_transporter-like_ATP-bd"/>
</dbReference>
<dbReference type="Gene3D" id="3.40.50.300">
    <property type="entry name" value="P-loop containing nucleotide triphosphate hydrolases"/>
    <property type="match status" value="2"/>
</dbReference>
<dbReference type="GO" id="GO:0005524">
    <property type="term" value="F:ATP binding"/>
    <property type="evidence" value="ECO:0007669"/>
    <property type="project" value="UniProtKB-KW"/>
</dbReference>
<dbReference type="GO" id="GO:0016887">
    <property type="term" value="F:ATP hydrolysis activity"/>
    <property type="evidence" value="ECO:0007669"/>
    <property type="project" value="InterPro"/>
</dbReference>
<reference evidence="5 6" key="1">
    <citation type="submission" date="2016-11" db="EMBL/GenBank/DDBJ databases">
        <authorList>
            <person name="Jaros S."/>
            <person name="Januszkiewicz K."/>
            <person name="Wedrychowicz H."/>
        </authorList>
    </citation>
    <scope>NUCLEOTIDE SEQUENCE [LARGE SCALE GENOMIC DNA]</scope>
    <source>
        <strain evidence="5 6">Y1</strain>
    </source>
</reference>
<dbReference type="PROSITE" id="PS50893">
    <property type="entry name" value="ABC_TRANSPORTER_2"/>
    <property type="match status" value="2"/>
</dbReference>
<dbReference type="InterPro" id="IPR051309">
    <property type="entry name" value="ABCF_ATPase"/>
</dbReference>
<evidence type="ECO:0000256" key="3">
    <source>
        <dbReference type="SAM" id="MobiDB-lite"/>
    </source>
</evidence>
<name>A0A1M7GDB8_RUMFL</name>
<dbReference type="InterPro" id="IPR003593">
    <property type="entry name" value="AAA+_ATPase"/>
</dbReference>
<sequence length="496" mass="56693">MSNICVQNLTFGYDGGYDNVFENVSINIDTNWKLGFTGRNGRGKTTFLKLLLGDYEYQGKIISDIDFAYFPYHVADKTQLTLDVMHEMCPEIEDWEFIRELSLLNVDAEVMYRSFDTLSNGEQIKVMMGALFAGENKFLLLDEPTNHLDIEARKTISSYLKKKKGFILVSHDRVLLDSCIDHIISINRANIDVQRGNFSSWWANKQMQDNYELSENERLKKEIKHLSAAAKRTSEWSAKAEGKKIGIDPSKTEKSISHRSNQAAKSKKMMSRAIQIQSRQDSAIEEKKNLLKNIDRSSPLKLSPEPYVKDMLVSAADLAIYYGDKKACSGLDFNIRRGDRIAVNGKNGCGKSTLLKLICGQKLKYTGNINIGSQLKISYVPQDTSELKGDLKDYTISYGIDESLFKTILRKLDFERIQFEKKIEDLSEGQKKKILIARSLCEKANLYVWDEPLNYIDIISRMQIEELLLKYNPTLIFVEHDSVFQNKIATKSINLL</sequence>
<dbReference type="Pfam" id="PF00005">
    <property type="entry name" value="ABC_tran"/>
    <property type="match status" value="2"/>
</dbReference>
<accession>A0A1M7GDB8</accession>
<feature type="domain" description="ABC transporter" evidence="4">
    <location>
        <begin position="4"/>
        <end position="213"/>
    </location>
</feature>
<proteinExistence type="predicted"/>
<dbReference type="RefSeq" id="WP_072947883.1">
    <property type="nucleotide sequence ID" value="NZ_FRCT01000001.1"/>
</dbReference>
<keyword evidence="2 5" id="KW-0067">ATP-binding</keyword>
<evidence type="ECO:0000313" key="5">
    <source>
        <dbReference type="EMBL" id="SHM14125.1"/>
    </source>
</evidence>
<evidence type="ECO:0000256" key="1">
    <source>
        <dbReference type="ARBA" id="ARBA00022741"/>
    </source>
</evidence>
<feature type="compositionally biased region" description="Basic and acidic residues" evidence="3">
    <location>
        <begin position="241"/>
        <end position="256"/>
    </location>
</feature>
<feature type="domain" description="ABC transporter" evidence="4">
    <location>
        <begin position="313"/>
        <end position="496"/>
    </location>
</feature>
<dbReference type="CDD" id="cd03221">
    <property type="entry name" value="ABCF_EF-3"/>
    <property type="match status" value="2"/>
</dbReference>
<dbReference type="PANTHER" id="PTHR42855:SF2">
    <property type="entry name" value="DRUG RESISTANCE ABC TRANSPORTER,ATP-BINDING PROTEIN"/>
    <property type="match status" value="1"/>
</dbReference>
<dbReference type="InterPro" id="IPR027417">
    <property type="entry name" value="P-loop_NTPase"/>
</dbReference>
<evidence type="ECO:0000259" key="4">
    <source>
        <dbReference type="PROSITE" id="PS50893"/>
    </source>
</evidence>
<evidence type="ECO:0000256" key="2">
    <source>
        <dbReference type="ARBA" id="ARBA00022840"/>
    </source>
</evidence>